<dbReference type="EMBL" id="JBHLYW010000029">
    <property type="protein sequence ID" value="MFC0080146.1"/>
    <property type="molecule type" value="Genomic_DNA"/>
</dbReference>
<name>A0ABV6BXF5_9FLAO</name>
<evidence type="ECO:0000313" key="5">
    <source>
        <dbReference type="Proteomes" id="UP001589734"/>
    </source>
</evidence>
<dbReference type="InterPro" id="IPR010131">
    <property type="entry name" value="MdtP/NodT-like"/>
</dbReference>
<dbReference type="Gene3D" id="2.20.200.10">
    <property type="entry name" value="Outer membrane efflux proteins (OEP)"/>
    <property type="match status" value="1"/>
</dbReference>
<proteinExistence type="inferred from homology"/>
<keyword evidence="5" id="KW-1185">Reference proteome</keyword>
<comment type="subcellular location">
    <subcellularLocation>
        <location evidence="2">Cell membrane</location>
        <topology evidence="2">Lipid-anchor</topology>
    </subcellularLocation>
</comment>
<evidence type="ECO:0000256" key="1">
    <source>
        <dbReference type="ARBA" id="ARBA00007613"/>
    </source>
</evidence>
<comment type="similarity">
    <text evidence="1 2">Belongs to the outer membrane factor (OMF) (TC 1.B.17) family.</text>
</comment>
<keyword evidence="2" id="KW-1134">Transmembrane beta strand</keyword>
<dbReference type="Gene3D" id="1.20.1600.10">
    <property type="entry name" value="Outer membrane efflux proteins (OEP)"/>
    <property type="match status" value="1"/>
</dbReference>
<feature type="coiled-coil region" evidence="3">
    <location>
        <begin position="394"/>
        <end position="457"/>
    </location>
</feature>
<dbReference type="NCBIfam" id="TIGR01845">
    <property type="entry name" value="outer_NodT"/>
    <property type="match status" value="1"/>
</dbReference>
<comment type="caution">
    <text evidence="4">The sequence shown here is derived from an EMBL/GenBank/DDBJ whole genome shotgun (WGS) entry which is preliminary data.</text>
</comment>
<sequence>MKIRYTIISSFCIALLLTSCVVGKKYARTDLQTPEQYNQEASVTGDTVLLPWKNYYKDPLLVDLIEKALVKNNEVLIAMKSMEQLDLSYKQAKLSLLPTLDFEAGASRNYMSKNSLNGSLSSQFTSKNYMDDYNAVLRLSWEADIWGKAALQKRDAKAAYFAQRENLSALKTRIIVQVAQAYYNLLGLDEQLKIAEKNIELSTSTLDMMQLQYKSGSISSLAVNQTEAQKKTAELLVPMAKANIAVQENALQILCGEYPNLISRAGNLDAAKIDVSITAGVPALLLSRRSDVKASEFAVMSATAKTGLAKANMYPTLSINPSIGANSFEFDDWFDFPGSITKTLAVNLAQPIFRKKALRTAYEIASLEQEKTVIQFKQTFITAVGEVSSALAKLKYADERIERATEKAISLEKATTDASLLYKSAMATYLEVIAAQNSALQNDLELISIKLEKLNAATELYRALGGGVN</sequence>
<dbReference type="Pfam" id="PF02321">
    <property type="entry name" value="OEP"/>
    <property type="match status" value="2"/>
</dbReference>
<dbReference type="PANTHER" id="PTHR30203:SF30">
    <property type="entry name" value="OUTER MEMBRANE PROTEIN-RELATED"/>
    <property type="match status" value="1"/>
</dbReference>
<dbReference type="InterPro" id="IPR003423">
    <property type="entry name" value="OMP_efflux"/>
</dbReference>
<keyword evidence="2" id="KW-0812">Transmembrane</keyword>
<keyword evidence="2" id="KW-0564">Palmitate</keyword>
<keyword evidence="2" id="KW-0449">Lipoprotein</keyword>
<evidence type="ECO:0000256" key="3">
    <source>
        <dbReference type="SAM" id="Coils"/>
    </source>
</evidence>
<gene>
    <name evidence="4" type="ORF">ACFFLS_24085</name>
</gene>
<accession>A0ABV6BXF5</accession>
<evidence type="ECO:0000313" key="4">
    <source>
        <dbReference type="EMBL" id="MFC0080146.1"/>
    </source>
</evidence>
<keyword evidence="2" id="KW-0472">Membrane</keyword>
<dbReference type="SUPFAM" id="SSF56954">
    <property type="entry name" value="Outer membrane efflux proteins (OEP)"/>
    <property type="match status" value="1"/>
</dbReference>
<dbReference type="Proteomes" id="UP001589734">
    <property type="component" value="Unassembled WGS sequence"/>
</dbReference>
<dbReference type="RefSeq" id="WP_379682865.1">
    <property type="nucleotide sequence ID" value="NZ_JBHLYW010000029.1"/>
</dbReference>
<evidence type="ECO:0000256" key="2">
    <source>
        <dbReference type="RuleBase" id="RU362097"/>
    </source>
</evidence>
<reference evidence="4 5" key="1">
    <citation type="submission" date="2024-09" db="EMBL/GenBank/DDBJ databases">
        <authorList>
            <person name="Sun Q."/>
            <person name="Mori K."/>
        </authorList>
    </citation>
    <scope>NUCLEOTIDE SEQUENCE [LARGE SCALE GENOMIC DNA]</scope>
    <source>
        <strain evidence="4 5">CGMCC 1.12926</strain>
    </source>
</reference>
<dbReference type="PROSITE" id="PS51257">
    <property type="entry name" value="PROKAR_LIPOPROTEIN"/>
    <property type="match status" value="1"/>
</dbReference>
<organism evidence="4 5">
    <name type="scientific">Flavobacterium procerum</name>
    <dbReference type="NCBI Taxonomy" id="1455569"/>
    <lineage>
        <taxon>Bacteria</taxon>
        <taxon>Pseudomonadati</taxon>
        <taxon>Bacteroidota</taxon>
        <taxon>Flavobacteriia</taxon>
        <taxon>Flavobacteriales</taxon>
        <taxon>Flavobacteriaceae</taxon>
        <taxon>Flavobacterium</taxon>
    </lineage>
</organism>
<keyword evidence="3" id="KW-0175">Coiled coil</keyword>
<dbReference type="PANTHER" id="PTHR30203">
    <property type="entry name" value="OUTER MEMBRANE CATION EFFLUX PROTEIN"/>
    <property type="match status" value="1"/>
</dbReference>
<protein>
    <submittedName>
        <fullName evidence="4">TolC family protein</fullName>
    </submittedName>
</protein>